<protein>
    <submittedName>
        <fullName evidence="4">Uncharacterized protein</fullName>
    </submittedName>
</protein>
<dbReference type="CDD" id="cd00519">
    <property type="entry name" value="Lipase_3"/>
    <property type="match status" value="1"/>
</dbReference>
<feature type="domain" description="Mono-/di-acylglycerol lipase N-terminal" evidence="3">
    <location>
        <begin position="10"/>
        <end position="75"/>
    </location>
</feature>
<keyword evidence="5" id="KW-1185">Reference proteome</keyword>
<dbReference type="Gene3D" id="3.40.50.1820">
    <property type="entry name" value="alpha/beta hydrolase"/>
    <property type="match status" value="1"/>
</dbReference>
<dbReference type="InterPro" id="IPR002921">
    <property type="entry name" value="Fungal_lipase-type"/>
</dbReference>
<dbReference type="PANTHER" id="PTHR46398:SF5">
    <property type="entry name" value="ALPHA_BETA-HYDROLASES SUPERFAMILY PROTEIN"/>
    <property type="match status" value="1"/>
</dbReference>
<dbReference type="Proteomes" id="UP001154282">
    <property type="component" value="Unassembled WGS sequence"/>
</dbReference>
<sequence length="412" mass="46273">MSIACCIPVVECVYCLACVRWAWRRCIYTAGYESENWGLATSEEFDPVPRLCRIILANYEDDLHNPIWEPPGGYGLDPDWMMVKKNHEHTGGRSSPYLIYIDHKNADVVLAIRGLNLAIESDYAVLLDNKLGQTKFCGGYVHNGLLKAAQWVFDTECGVLRELIEKNPNYRLTFAGHSLGAGIVALMTIYALQNRGRLGNIERKRIRCFAVAPPRCMSLNLAVRYADVINSVVLQDDFLPRTTMALEDVFKSLIWIGRFPPIVRTAVPVDGRFEHMVLSCNATADHAIIWIERESQRAFDLMLANDRMMEIPGEQRMERKESLAREHSEEYEAALQRAVALDIPHAQASYGTFLDAEEGETSGGSSSGTAAAAAATSSSWSFGKMRERLDSFVDRMFDVDEFGHMVFKKSVP</sequence>
<comment type="caution">
    <text evidence="4">The sequence shown here is derived from an EMBL/GenBank/DDBJ whole genome shotgun (WGS) entry which is preliminary data.</text>
</comment>
<dbReference type="PANTHER" id="PTHR46398">
    <property type="entry name" value="ALPHA/BETA-HYDROLASES SUPERFAMILY PROTEIN"/>
    <property type="match status" value="1"/>
</dbReference>
<dbReference type="Pfam" id="PF01764">
    <property type="entry name" value="Lipase_3"/>
    <property type="match status" value="1"/>
</dbReference>
<gene>
    <name evidence="4" type="ORF">LITE_LOCUS38541</name>
</gene>
<dbReference type="AlphaFoldDB" id="A0AAV0PHY7"/>
<evidence type="ECO:0000313" key="4">
    <source>
        <dbReference type="EMBL" id="CAI0470405.1"/>
    </source>
</evidence>
<dbReference type="Pfam" id="PF03893">
    <property type="entry name" value="Lipase3_N"/>
    <property type="match status" value="1"/>
</dbReference>
<evidence type="ECO:0000256" key="1">
    <source>
        <dbReference type="ARBA" id="ARBA00022801"/>
    </source>
</evidence>
<evidence type="ECO:0000313" key="5">
    <source>
        <dbReference type="Proteomes" id="UP001154282"/>
    </source>
</evidence>
<dbReference type="EMBL" id="CAMGYJ010000009">
    <property type="protein sequence ID" value="CAI0470405.1"/>
    <property type="molecule type" value="Genomic_DNA"/>
</dbReference>
<proteinExistence type="predicted"/>
<reference evidence="4" key="1">
    <citation type="submission" date="2022-08" db="EMBL/GenBank/DDBJ databases">
        <authorList>
            <person name="Gutierrez-Valencia J."/>
        </authorList>
    </citation>
    <scope>NUCLEOTIDE SEQUENCE</scope>
</reference>
<dbReference type="InterPro" id="IPR005592">
    <property type="entry name" value="Mono/diacylglycerol_lipase_N"/>
</dbReference>
<dbReference type="GO" id="GO:0016042">
    <property type="term" value="P:lipid catabolic process"/>
    <property type="evidence" value="ECO:0007669"/>
    <property type="project" value="InterPro"/>
</dbReference>
<name>A0AAV0PHY7_9ROSI</name>
<evidence type="ECO:0000259" key="2">
    <source>
        <dbReference type="Pfam" id="PF01764"/>
    </source>
</evidence>
<dbReference type="SUPFAM" id="SSF53474">
    <property type="entry name" value="alpha/beta-Hydrolases"/>
    <property type="match status" value="1"/>
</dbReference>
<dbReference type="InterPro" id="IPR029058">
    <property type="entry name" value="AB_hydrolase_fold"/>
</dbReference>
<organism evidence="4 5">
    <name type="scientific">Linum tenue</name>
    <dbReference type="NCBI Taxonomy" id="586396"/>
    <lineage>
        <taxon>Eukaryota</taxon>
        <taxon>Viridiplantae</taxon>
        <taxon>Streptophyta</taxon>
        <taxon>Embryophyta</taxon>
        <taxon>Tracheophyta</taxon>
        <taxon>Spermatophyta</taxon>
        <taxon>Magnoliopsida</taxon>
        <taxon>eudicotyledons</taxon>
        <taxon>Gunneridae</taxon>
        <taxon>Pentapetalae</taxon>
        <taxon>rosids</taxon>
        <taxon>fabids</taxon>
        <taxon>Malpighiales</taxon>
        <taxon>Linaceae</taxon>
        <taxon>Linum</taxon>
    </lineage>
</organism>
<accession>A0AAV0PHY7</accession>
<feature type="domain" description="Fungal lipase-type" evidence="2">
    <location>
        <begin position="109"/>
        <end position="244"/>
    </location>
</feature>
<dbReference type="GO" id="GO:0016787">
    <property type="term" value="F:hydrolase activity"/>
    <property type="evidence" value="ECO:0007669"/>
    <property type="project" value="UniProtKB-KW"/>
</dbReference>
<keyword evidence="1" id="KW-0378">Hydrolase</keyword>
<evidence type="ECO:0000259" key="3">
    <source>
        <dbReference type="Pfam" id="PF03893"/>
    </source>
</evidence>